<dbReference type="PANTHER" id="PTHR46825:SF9">
    <property type="entry name" value="BETA-LACTAMASE-RELATED DOMAIN-CONTAINING PROTEIN"/>
    <property type="match status" value="1"/>
</dbReference>
<accession>A0A1H0JDK9</accession>
<protein>
    <submittedName>
        <fullName evidence="2">CubicO group peptidase, beta-lactamase class C family</fullName>
    </submittedName>
</protein>
<proteinExistence type="predicted"/>
<reference evidence="2 3" key="1">
    <citation type="submission" date="2016-10" db="EMBL/GenBank/DDBJ databases">
        <authorList>
            <person name="de Groot N.N."/>
        </authorList>
    </citation>
    <scope>NUCLEOTIDE SEQUENCE [LARGE SCALE GENOMIC DNA]</scope>
    <source>
        <strain evidence="3">P4-7,KCTC 19426,CECT 7604</strain>
    </source>
</reference>
<gene>
    <name evidence="2" type="ORF">SAMN04515671_0873</name>
</gene>
<dbReference type="EMBL" id="LT629710">
    <property type="protein sequence ID" value="SDO41640.1"/>
    <property type="molecule type" value="Genomic_DNA"/>
</dbReference>
<dbReference type="AlphaFoldDB" id="A0A1H0JDK9"/>
<dbReference type="OrthoDB" id="262125at2"/>
<dbReference type="STRING" id="1090615.SAMN04515671_0873"/>
<organism evidence="2 3">
    <name type="scientific">Nakamurella panacisegetis</name>
    <dbReference type="NCBI Taxonomy" id="1090615"/>
    <lineage>
        <taxon>Bacteria</taxon>
        <taxon>Bacillati</taxon>
        <taxon>Actinomycetota</taxon>
        <taxon>Actinomycetes</taxon>
        <taxon>Nakamurellales</taxon>
        <taxon>Nakamurellaceae</taxon>
        <taxon>Nakamurella</taxon>
    </lineage>
</organism>
<dbReference type="InterPro" id="IPR012338">
    <property type="entry name" value="Beta-lactam/transpept-like"/>
</dbReference>
<name>A0A1H0JDK9_9ACTN</name>
<evidence type="ECO:0000313" key="2">
    <source>
        <dbReference type="EMBL" id="SDO41640.1"/>
    </source>
</evidence>
<feature type="domain" description="Beta-lactamase-related" evidence="1">
    <location>
        <begin position="34"/>
        <end position="341"/>
    </location>
</feature>
<evidence type="ECO:0000259" key="1">
    <source>
        <dbReference type="Pfam" id="PF00144"/>
    </source>
</evidence>
<dbReference type="Gene3D" id="3.40.710.10">
    <property type="entry name" value="DD-peptidase/beta-lactamase superfamily"/>
    <property type="match status" value="1"/>
</dbReference>
<dbReference type="Pfam" id="PF00144">
    <property type="entry name" value="Beta-lactamase"/>
    <property type="match status" value="1"/>
</dbReference>
<dbReference type="Proteomes" id="UP000198741">
    <property type="component" value="Chromosome I"/>
</dbReference>
<keyword evidence="3" id="KW-1185">Reference proteome</keyword>
<evidence type="ECO:0000313" key="3">
    <source>
        <dbReference type="Proteomes" id="UP000198741"/>
    </source>
</evidence>
<sequence length="469" mass="49994">MIVTVTDSHPLPDPDSLAEALAYYASYLEFQQKLSRIPGVQAAVYARGAVELSVAFGRADVETDTALTTDHLFRIASHSKTFTATAVFQLLEAGRLRLDDTAGSLVPAVAGGPAAALTVRELLGHSSGLTRDGRDGDFWQLDRAFPDAAELLDVLAEPSATVIDANERFKYSNIAYSLLGLIIEAVTGRSYADVVTSEIVDRLGLASVGPEYDPARADRYATGYSSMQYSQQRRPIDHVDTKAMAAATGFYSTASDLVTYFSAHFRGDDRLLTDASRRQMQHVAWSVGQEDEGRYGLGLAVSKVGDREMIGHGGGYPGHITSSVVDPGAGLAVSVLTNCIDGPAQALAHAGVKIIDRAGAKPRPEPGIDPSRFAGRYASLWGVIDIALLGGRLYEIAPAAVDPTAAVAELEIVDEHTLKVIAGPGYGSFGEHYRFTFGDDGTVRSFRGGSGSTLVPLVDYVLPERISRP</sequence>
<dbReference type="SUPFAM" id="SSF56601">
    <property type="entry name" value="beta-lactamase/transpeptidase-like"/>
    <property type="match status" value="1"/>
</dbReference>
<dbReference type="InterPro" id="IPR001466">
    <property type="entry name" value="Beta-lactam-related"/>
</dbReference>
<dbReference type="InterPro" id="IPR050491">
    <property type="entry name" value="AmpC-like"/>
</dbReference>
<dbReference type="PANTHER" id="PTHR46825">
    <property type="entry name" value="D-ALANYL-D-ALANINE-CARBOXYPEPTIDASE/ENDOPEPTIDASE AMPH"/>
    <property type="match status" value="1"/>
</dbReference>